<keyword evidence="5 8" id="KW-0812">Transmembrane</keyword>
<dbReference type="NCBIfam" id="TIGR00711">
    <property type="entry name" value="efflux_EmrB"/>
    <property type="match status" value="1"/>
</dbReference>
<feature type="transmembrane region" description="Helical" evidence="8">
    <location>
        <begin position="485"/>
        <end position="503"/>
    </location>
</feature>
<dbReference type="CDD" id="cd17503">
    <property type="entry name" value="MFS_LmrB_MDR_like"/>
    <property type="match status" value="1"/>
</dbReference>
<evidence type="ECO:0000256" key="4">
    <source>
        <dbReference type="ARBA" id="ARBA00022475"/>
    </source>
</evidence>
<feature type="transmembrane region" description="Helical" evidence="8">
    <location>
        <begin position="20"/>
        <end position="44"/>
    </location>
</feature>
<dbReference type="PANTHER" id="PTHR42718:SF9">
    <property type="entry name" value="MAJOR FACILITATOR SUPERFAMILY MULTIDRUG TRANSPORTER MFSC"/>
    <property type="match status" value="1"/>
</dbReference>
<dbReference type="GO" id="GO:0005886">
    <property type="term" value="C:plasma membrane"/>
    <property type="evidence" value="ECO:0007669"/>
    <property type="project" value="UniProtKB-SubCell"/>
</dbReference>
<dbReference type="SUPFAM" id="SSF103473">
    <property type="entry name" value="MFS general substrate transporter"/>
    <property type="match status" value="1"/>
</dbReference>
<feature type="transmembrane region" description="Helical" evidence="8">
    <location>
        <begin position="316"/>
        <end position="337"/>
    </location>
</feature>
<dbReference type="PROSITE" id="PS50850">
    <property type="entry name" value="MFS"/>
    <property type="match status" value="1"/>
</dbReference>
<evidence type="ECO:0000313" key="10">
    <source>
        <dbReference type="EMBL" id="BDU74330.1"/>
    </source>
</evidence>
<evidence type="ECO:0000256" key="8">
    <source>
        <dbReference type="SAM" id="Phobius"/>
    </source>
</evidence>
<evidence type="ECO:0000256" key="6">
    <source>
        <dbReference type="ARBA" id="ARBA00022989"/>
    </source>
</evidence>
<name>A0AA48KAQ3_9BACT</name>
<keyword evidence="7 8" id="KW-0472">Membrane</keyword>
<dbReference type="Gene3D" id="1.20.1250.20">
    <property type="entry name" value="MFS general substrate transporter like domains"/>
    <property type="match status" value="1"/>
</dbReference>
<keyword evidence="4" id="KW-1003">Cell membrane</keyword>
<evidence type="ECO:0000256" key="5">
    <source>
        <dbReference type="ARBA" id="ARBA00022692"/>
    </source>
</evidence>
<feature type="transmembrane region" description="Helical" evidence="8">
    <location>
        <begin position="211"/>
        <end position="228"/>
    </location>
</feature>
<evidence type="ECO:0000259" key="9">
    <source>
        <dbReference type="PROSITE" id="PS50850"/>
    </source>
</evidence>
<feature type="transmembrane region" description="Helical" evidence="8">
    <location>
        <begin position="344"/>
        <end position="367"/>
    </location>
</feature>
<dbReference type="RefSeq" id="WP_316413006.1">
    <property type="nucleotide sequence ID" value="NZ_AP027080.1"/>
</dbReference>
<feature type="transmembrane region" description="Helical" evidence="8">
    <location>
        <begin position="240"/>
        <end position="262"/>
    </location>
</feature>
<gene>
    <name evidence="10" type="ORF">METEAL_35040</name>
</gene>
<organism evidence="10 11">
    <name type="scientific">Mesoterricola silvestris</name>
    <dbReference type="NCBI Taxonomy" id="2927979"/>
    <lineage>
        <taxon>Bacteria</taxon>
        <taxon>Pseudomonadati</taxon>
        <taxon>Acidobacteriota</taxon>
        <taxon>Holophagae</taxon>
        <taxon>Holophagales</taxon>
        <taxon>Holophagaceae</taxon>
        <taxon>Mesoterricola</taxon>
    </lineage>
</organism>
<dbReference type="InterPro" id="IPR004638">
    <property type="entry name" value="EmrB-like"/>
</dbReference>
<comment type="similarity">
    <text evidence="2">Belongs to the major facilitator superfamily. EmrB family.</text>
</comment>
<dbReference type="KEGG" id="msil:METEAL_35040"/>
<dbReference type="PANTHER" id="PTHR42718">
    <property type="entry name" value="MAJOR FACILITATOR SUPERFAMILY MULTIDRUG TRANSPORTER MFSC"/>
    <property type="match status" value="1"/>
</dbReference>
<evidence type="ECO:0000256" key="1">
    <source>
        <dbReference type="ARBA" id="ARBA00004651"/>
    </source>
</evidence>
<keyword evidence="3" id="KW-0813">Transport</keyword>
<dbReference type="Gene3D" id="1.20.1720.10">
    <property type="entry name" value="Multidrug resistance protein D"/>
    <property type="match status" value="1"/>
</dbReference>
<feature type="transmembrane region" description="Helical" evidence="8">
    <location>
        <begin position="373"/>
        <end position="391"/>
    </location>
</feature>
<feature type="domain" description="Major facilitator superfamily (MFS) profile" evidence="9">
    <location>
        <begin position="20"/>
        <end position="508"/>
    </location>
</feature>
<evidence type="ECO:0000256" key="3">
    <source>
        <dbReference type="ARBA" id="ARBA00022448"/>
    </source>
</evidence>
<comment type="subcellular location">
    <subcellularLocation>
        <location evidence="1">Cell membrane</location>
        <topology evidence="1">Multi-pass membrane protein</topology>
    </subcellularLocation>
</comment>
<sequence>MPFPRTPNSAAKPGVNPWIVAVVISLATFMEVLDTSIANVALGHIGGSLGASQSQATWVLTSYLAANAIIIPISGWLSNTLGRKRFYMICVALFTFSSFLCGIAPSLGVLLLCRVVQGAGGGGLAPSEQSMLADTFPGKYFGMAFAVYGVAVVAAPAIGPTLGGWITDNFSWRWIFFMNVPVGLVSLLLTQRLIQDPPKAEGQKKPVRVDAMGFAFVVLAFGALQVFLDKGQESDWFGSPTIVVLFLLTLAGFIGLAVWETLVEKDPVVDLPLLRNGNLATSMGLQFVVGFILNSTTVLVPLLAQQLLGYDATQAGLVLMPGGLMLMVMMPVAGTLVRRVQPKYLMAFGLSLLALSLVMMSGFTAQIAFHNLLWARLIQCLGLPLFFIPLNTIAYGNLPPGKSNQASAMMNLMRNLGGSIGIAVATTLLVRRAQVHQAYLAATATRANMPLMHHLHATGGLTPKGLAGFYNQVQVQAAMLSYLDVFRILTVACGIVIAVVLMLRRVRKDVQPVMGH</sequence>
<feature type="transmembrane region" description="Helical" evidence="8">
    <location>
        <begin position="140"/>
        <end position="159"/>
    </location>
</feature>
<dbReference type="GO" id="GO:0022857">
    <property type="term" value="F:transmembrane transporter activity"/>
    <property type="evidence" value="ECO:0007669"/>
    <property type="project" value="InterPro"/>
</dbReference>
<dbReference type="InterPro" id="IPR020846">
    <property type="entry name" value="MFS_dom"/>
</dbReference>
<feature type="transmembrane region" description="Helical" evidence="8">
    <location>
        <begin position="171"/>
        <end position="190"/>
    </location>
</feature>
<feature type="transmembrane region" description="Helical" evidence="8">
    <location>
        <begin position="283"/>
        <end position="304"/>
    </location>
</feature>
<accession>A0AA48KAQ3</accession>
<evidence type="ECO:0000313" key="11">
    <source>
        <dbReference type="Proteomes" id="UP001238179"/>
    </source>
</evidence>
<dbReference type="EMBL" id="AP027080">
    <property type="protein sequence ID" value="BDU74330.1"/>
    <property type="molecule type" value="Genomic_DNA"/>
</dbReference>
<reference evidence="11" key="1">
    <citation type="journal article" date="2023" name="Int. J. Syst. Evol. Microbiol.">
        <title>Mesoterricola silvestris gen. nov., sp. nov., Mesoterricola sediminis sp. nov., Geothrix oryzae sp. nov., Geothrix edaphica sp. nov., Geothrix rubra sp. nov., and Geothrix limicola sp. nov., six novel members of Acidobacteriota isolated from soils.</title>
        <authorList>
            <person name="Itoh H."/>
            <person name="Sugisawa Y."/>
            <person name="Mise K."/>
            <person name="Xu Z."/>
            <person name="Kuniyasu M."/>
            <person name="Ushijima N."/>
            <person name="Kawano K."/>
            <person name="Kobayashi E."/>
            <person name="Shiratori Y."/>
            <person name="Masuda Y."/>
            <person name="Senoo K."/>
        </authorList>
    </citation>
    <scope>NUCLEOTIDE SEQUENCE [LARGE SCALE GENOMIC DNA]</scope>
    <source>
        <strain evidence="11">W79</strain>
    </source>
</reference>
<feature type="transmembrane region" description="Helical" evidence="8">
    <location>
        <begin position="412"/>
        <end position="430"/>
    </location>
</feature>
<feature type="transmembrane region" description="Helical" evidence="8">
    <location>
        <begin position="56"/>
        <end position="74"/>
    </location>
</feature>
<proteinExistence type="inferred from homology"/>
<dbReference type="InterPro" id="IPR036259">
    <property type="entry name" value="MFS_trans_sf"/>
</dbReference>
<dbReference type="InterPro" id="IPR011701">
    <property type="entry name" value="MFS"/>
</dbReference>
<dbReference type="Pfam" id="PF07690">
    <property type="entry name" value="MFS_1"/>
    <property type="match status" value="1"/>
</dbReference>
<evidence type="ECO:0000256" key="2">
    <source>
        <dbReference type="ARBA" id="ARBA00008537"/>
    </source>
</evidence>
<dbReference type="AlphaFoldDB" id="A0AA48KAQ3"/>
<evidence type="ECO:0000256" key="7">
    <source>
        <dbReference type="ARBA" id="ARBA00023136"/>
    </source>
</evidence>
<keyword evidence="11" id="KW-1185">Reference proteome</keyword>
<protein>
    <submittedName>
        <fullName evidence="10">EmrB/QacA family drug resistance transporter</fullName>
    </submittedName>
</protein>
<feature type="transmembrane region" description="Helical" evidence="8">
    <location>
        <begin position="86"/>
        <end position="112"/>
    </location>
</feature>
<dbReference type="PRINTS" id="PR01036">
    <property type="entry name" value="TCRTETB"/>
</dbReference>
<keyword evidence="6 8" id="KW-1133">Transmembrane helix</keyword>
<dbReference type="Proteomes" id="UP001238179">
    <property type="component" value="Chromosome"/>
</dbReference>